<evidence type="ECO:0000313" key="2">
    <source>
        <dbReference type="EMBL" id="GEK23168.1"/>
    </source>
</evidence>
<feature type="region of interest" description="Disordered" evidence="1">
    <location>
        <begin position="17"/>
        <end position="38"/>
    </location>
</feature>
<reference evidence="2 3" key="1">
    <citation type="submission" date="2019-07" db="EMBL/GenBank/DDBJ databases">
        <title>Whole genome shotgun sequence of Cellulomonas xylanilytica NBRC 101102.</title>
        <authorList>
            <person name="Hosoyama A."/>
            <person name="Uohara A."/>
            <person name="Ohji S."/>
            <person name="Ichikawa N."/>
        </authorList>
    </citation>
    <scope>NUCLEOTIDE SEQUENCE [LARGE SCALE GENOMIC DNA]</scope>
    <source>
        <strain evidence="2 3">NBRC 101102</strain>
    </source>
</reference>
<accession>A0A510V8G1</accession>
<dbReference type="EMBL" id="BJUB01000013">
    <property type="protein sequence ID" value="GEK23168.1"/>
    <property type="molecule type" value="Genomic_DNA"/>
</dbReference>
<proteinExistence type="predicted"/>
<organism evidence="2 3">
    <name type="scientific">Cellulomonas xylanilytica</name>
    <dbReference type="NCBI Taxonomy" id="233583"/>
    <lineage>
        <taxon>Bacteria</taxon>
        <taxon>Bacillati</taxon>
        <taxon>Actinomycetota</taxon>
        <taxon>Actinomycetes</taxon>
        <taxon>Micrococcales</taxon>
        <taxon>Cellulomonadaceae</taxon>
        <taxon>Cellulomonas</taxon>
    </lineage>
</organism>
<keyword evidence="3" id="KW-1185">Reference proteome</keyword>
<sequence>MVVLVGVAACAPATEPLPGLTASATATETPIPTPTSTPTVDYSNAELGIVFEDDPDLTGAEAEVYHWAAEYETEYWRTLTTNTVSPKFSTIASPEVQALMQQVVDKNVGIQAKIGGVFHVEMREITVDGETARAVACADYRDATFADATRSYTPDEAGFGGTTREELTLARVADQTWVVLTSAISSPC</sequence>
<dbReference type="AlphaFoldDB" id="A0A510V8G1"/>
<evidence type="ECO:0000256" key="1">
    <source>
        <dbReference type="SAM" id="MobiDB-lite"/>
    </source>
</evidence>
<protein>
    <submittedName>
        <fullName evidence="2">Uncharacterized protein</fullName>
    </submittedName>
</protein>
<dbReference type="Proteomes" id="UP000321118">
    <property type="component" value="Unassembled WGS sequence"/>
</dbReference>
<gene>
    <name evidence="2" type="ORF">CXY01_36880</name>
</gene>
<name>A0A510V8G1_9CELL</name>
<comment type="caution">
    <text evidence="2">The sequence shown here is derived from an EMBL/GenBank/DDBJ whole genome shotgun (WGS) entry which is preliminary data.</text>
</comment>
<evidence type="ECO:0000313" key="3">
    <source>
        <dbReference type="Proteomes" id="UP000321118"/>
    </source>
</evidence>
<feature type="compositionally biased region" description="Low complexity" evidence="1">
    <location>
        <begin position="21"/>
        <end position="38"/>
    </location>
</feature>